<evidence type="ECO:0000313" key="1">
    <source>
        <dbReference type="EMBL" id="MDR6536785.1"/>
    </source>
</evidence>
<keyword evidence="2" id="KW-1185">Reference proteome</keyword>
<dbReference type="Proteomes" id="UP001184230">
    <property type="component" value="Unassembled WGS sequence"/>
</dbReference>
<dbReference type="EMBL" id="JAVDRF010000004">
    <property type="protein sequence ID" value="MDR6536785.1"/>
    <property type="molecule type" value="Genomic_DNA"/>
</dbReference>
<sequence>MDEYAKEMAGLVRIIRRGIQREVSEMTSVAPSAKPLV</sequence>
<proteinExistence type="predicted"/>
<reference evidence="1 2" key="1">
    <citation type="submission" date="2023-07" db="EMBL/GenBank/DDBJ databases">
        <title>Sorghum-associated microbial communities from plants grown in Nebraska, USA.</title>
        <authorList>
            <person name="Schachtman D."/>
        </authorList>
    </citation>
    <scope>NUCLEOTIDE SEQUENCE [LARGE SCALE GENOMIC DNA]</scope>
    <source>
        <strain evidence="1 2">DS1781</strain>
    </source>
</reference>
<gene>
    <name evidence="1" type="ORF">J2739_002558</name>
</gene>
<evidence type="ECO:0000313" key="2">
    <source>
        <dbReference type="Proteomes" id="UP001184230"/>
    </source>
</evidence>
<accession>A0ABU1NEA8</accession>
<name>A0ABU1NEA8_9BURK</name>
<comment type="caution">
    <text evidence="1">The sequence shown here is derived from an EMBL/GenBank/DDBJ whole genome shotgun (WGS) entry which is preliminary data.</text>
</comment>
<protein>
    <submittedName>
        <fullName evidence="1">Uncharacterized protein</fullName>
    </submittedName>
</protein>
<organism evidence="1 2">
    <name type="scientific">Variovorax soli</name>
    <dbReference type="NCBI Taxonomy" id="376815"/>
    <lineage>
        <taxon>Bacteria</taxon>
        <taxon>Pseudomonadati</taxon>
        <taxon>Pseudomonadota</taxon>
        <taxon>Betaproteobacteria</taxon>
        <taxon>Burkholderiales</taxon>
        <taxon>Comamonadaceae</taxon>
        <taxon>Variovorax</taxon>
    </lineage>
</organism>